<dbReference type="CDD" id="cd04301">
    <property type="entry name" value="NAT_SF"/>
    <property type="match status" value="1"/>
</dbReference>
<evidence type="ECO:0000259" key="3">
    <source>
        <dbReference type="PROSITE" id="PS51186"/>
    </source>
</evidence>
<organism evidence="4">
    <name type="scientific">bioreactor metagenome</name>
    <dbReference type="NCBI Taxonomy" id="1076179"/>
    <lineage>
        <taxon>unclassified sequences</taxon>
        <taxon>metagenomes</taxon>
        <taxon>ecological metagenomes</taxon>
    </lineage>
</organism>
<dbReference type="PANTHER" id="PTHR43420">
    <property type="entry name" value="ACETYLTRANSFERASE"/>
    <property type="match status" value="1"/>
</dbReference>
<dbReference type="GO" id="GO:0016747">
    <property type="term" value="F:acyltransferase activity, transferring groups other than amino-acyl groups"/>
    <property type="evidence" value="ECO:0007669"/>
    <property type="project" value="InterPro"/>
</dbReference>
<dbReference type="PROSITE" id="PS51186">
    <property type="entry name" value="GNAT"/>
    <property type="match status" value="1"/>
</dbReference>
<gene>
    <name evidence="4" type="ORF">SDC9_199115</name>
</gene>
<feature type="domain" description="N-acetyltransferase" evidence="3">
    <location>
        <begin position="1"/>
        <end position="131"/>
    </location>
</feature>
<proteinExistence type="predicted"/>
<keyword evidence="2" id="KW-0012">Acyltransferase</keyword>
<dbReference type="EMBL" id="VSSQ01116618">
    <property type="protein sequence ID" value="MPN51469.1"/>
    <property type="molecule type" value="Genomic_DNA"/>
</dbReference>
<dbReference type="InterPro" id="IPR016181">
    <property type="entry name" value="Acyl_CoA_acyltransferase"/>
</dbReference>
<name>A0A645ILX7_9ZZZZ</name>
<dbReference type="Gene3D" id="3.40.630.30">
    <property type="match status" value="1"/>
</dbReference>
<sequence>MFVYPTLSVIQQDIANGEMTIGLIDDVISCAFVLNRQQWEGYENGDWQYSELPFSVLHRLCVNPACQGRGVGKQTMQYIEMFLKGEGIEVLRLDSFPQNFNAINLYEKLNYIKVGEATFRKGLFYLFEKKL</sequence>
<dbReference type="AlphaFoldDB" id="A0A645ILX7"/>
<evidence type="ECO:0000313" key="4">
    <source>
        <dbReference type="EMBL" id="MPN51469.1"/>
    </source>
</evidence>
<keyword evidence="1" id="KW-0808">Transferase</keyword>
<accession>A0A645ILX7</accession>
<comment type="caution">
    <text evidence="4">The sequence shown here is derived from an EMBL/GenBank/DDBJ whole genome shotgun (WGS) entry which is preliminary data.</text>
</comment>
<dbReference type="SUPFAM" id="SSF55729">
    <property type="entry name" value="Acyl-CoA N-acyltransferases (Nat)"/>
    <property type="match status" value="1"/>
</dbReference>
<protein>
    <recommendedName>
        <fullName evidence="3">N-acetyltransferase domain-containing protein</fullName>
    </recommendedName>
</protein>
<evidence type="ECO:0000256" key="1">
    <source>
        <dbReference type="ARBA" id="ARBA00022679"/>
    </source>
</evidence>
<evidence type="ECO:0000256" key="2">
    <source>
        <dbReference type="ARBA" id="ARBA00023315"/>
    </source>
</evidence>
<dbReference type="InterPro" id="IPR050680">
    <property type="entry name" value="YpeA/RimI_acetyltransf"/>
</dbReference>
<dbReference type="InterPro" id="IPR000182">
    <property type="entry name" value="GNAT_dom"/>
</dbReference>
<reference evidence="4" key="1">
    <citation type="submission" date="2019-08" db="EMBL/GenBank/DDBJ databases">
        <authorList>
            <person name="Kucharzyk K."/>
            <person name="Murdoch R.W."/>
            <person name="Higgins S."/>
            <person name="Loffler F."/>
        </authorList>
    </citation>
    <scope>NUCLEOTIDE SEQUENCE</scope>
</reference>
<dbReference type="Pfam" id="PF00583">
    <property type="entry name" value="Acetyltransf_1"/>
    <property type="match status" value="1"/>
</dbReference>